<proteinExistence type="predicted"/>
<accession>V2WQP9</accession>
<evidence type="ECO:0000256" key="1">
    <source>
        <dbReference type="SAM" id="MobiDB-lite"/>
    </source>
</evidence>
<reference evidence="2 3" key="1">
    <citation type="journal article" date="2014" name="BMC Genomics">
        <title>Genome and secretome analysis of the hemibiotrophic fungal pathogen, Moniliophthora roreri, which causes frosty pod rot disease of cacao: mechanisms of the biotrophic and necrotrophic phases.</title>
        <authorList>
            <person name="Meinhardt L.W."/>
            <person name="Costa G.G.L."/>
            <person name="Thomazella D.P.T."/>
            <person name="Teixeira P.J.P.L."/>
            <person name="Carazzolle M.F."/>
            <person name="Schuster S.C."/>
            <person name="Carlson J.E."/>
            <person name="Guiltinan M.J."/>
            <person name="Mieczkowski P."/>
            <person name="Farmer A."/>
            <person name="Ramaraj T."/>
            <person name="Crozier J."/>
            <person name="Davis R.E."/>
            <person name="Shao J."/>
            <person name="Melnick R.L."/>
            <person name="Pereira G.A.G."/>
            <person name="Bailey B.A."/>
        </authorList>
    </citation>
    <scope>NUCLEOTIDE SEQUENCE [LARGE SCALE GENOMIC DNA]</scope>
    <source>
        <strain evidence="2 3">MCA 2997</strain>
    </source>
</reference>
<gene>
    <name evidence="2" type="ORF">Moror_1395</name>
</gene>
<evidence type="ECO:0000313" key="2">
    <source>
        <dbReference type="EMBL" id="ESK82871.1"/>
    </source>
</evidence>
<dbReference type="HOGENOM" id="CLU_2109664_0_0_1"/>
<dbReference type="KEGG" id="mrr:Moror_1395"/>
<comment type="caution">
    <text evidence="2">The sequence shown here is derived from an EMBL/GenBank/DDBJ whole genome shotgun (WGS) entry which is preliminary data.</text>
</comment>
<keyword evidence="3" id="KW-1185">Reference proteome</keyword>
<dbReference type="EMBL" id="AWSO01001759">
    <property type="protein sequence ID" value="ESK82871.1"/>
    <property type="molecule type" value="Genomic_DNA"/>
</dbReference>
<name>V2WQP9_MONRO</name>
<organism evidence="2 3">
    <name type="scientific">Moniliophthora roreri (strain MCA 2997)</name>
    <name type="common">Cocoa frosty pod rot fungus</name>
    <name type="synonym">Crinipellis roreri</name>
    <dbReference type="NCBI Taxonomy" id="1381753"/>
    <lineage>
        <taxon>Eukaryota</taxon>
        <taxon>Fungi</taxon>
        <taxon>Dikarya</taxon>
        <taxon>Basidiomycota</taxon>
        <taxon>Agaricomycotina</taxon>
        <taxon>Agaricomycetes</taxon>
        <taxon>Agaricomycetidae</taxon>
        <taxon>Agaricales</taxon>
        <taxon>Marasmiineae</taxon>
        <taxon>Marasmiaceae</taxon>
        <taxon>Moniliophthora</taxon>
    </lineage>
</organism>
<sequence>MGKRLCVRFESNGCLSLPLKNLLLWRFRMLKLDTSLSLLDLLLLARIPLHLPSSTFQFLDPPLTRHFGTQCKGEKRSTGHLELSRGHAQPLRSRPSEEIGHSSSRHQSPRTTSGI</sequence>
<protein>
    <submittedName>
        <fullName evidence="2">Uncharacterized protein</fullName>
    </submittedName>
</protein>
<dbReference type="Proteomes" id="UP000017559">
    <property type="component" value="Unassembled WGS sequence"/>
</dbReference>
<feature type="region of interest" description="Disordered" evidence="1">
    <location>
        <begin position="69"/>
        <end position="115"/>
    </location>
</feature>
<dbReference type="AlphaFoldDB" id="V2WQP9"/>
<evidence type="ECO:0000313" key="3">
    <source>
        <dbReference type="Proteomes" id="UP000017559"/>
    </source>
</evidence>
<feature type="compositionally biased region" description="Basic and acidic residues" evidence="1">
    <location>
        <begin position="72"/>
        <end position="85"/>
    </location>
</feature>